<dbReference type="InterPro" id="IPR012340">
    <property type="entry name" value="NA-bd_OB-fold"/>
</dbReference>
<evidence type="ECO:0000259" key="2">
    <source>
        <dbReference type="Pfam" id="PF21530"/>
    </source>
</evidence>
<sequence>MDASEFASWLLRIGDGLLGEPDINDPDNTRRIQIPPQYLIETTENKLQSLIYFIYDRSTLNNPSPDTLSTRAIVCPTNDTSDEINKLVLTLIPGECKVYNSHDVMIPHGVSHSDLEALYPQEYLNQLSFPGIPLHELTLKINTPIILIRNINQTLGLCNGTRLIVSQLLPRIIEAQIIIGTSIGSEQQKPRTIEIRVLRKWISKGKKEELCYQFVDTYLESCYKVSGYICVGARTYMATVEHVASLVIRQKARFEPVTNLDIPITYFNFATYETIQKRIKDTKFLTDYIGRVKNNSLRSTSTGKQLRKTPLQDEMGKEIEITLWPEMRHLIGDDVIPGDIVAIASTMVTEHNGLLQLESTYLTTTTVNPDMTQTVEHVNRLRALPAMQLTGTHEKTVTLLDLRLSIQENIQWYCVNATITDATGSADVVFFDEGMQGLLNISCKDMVTKHAHTKNPKIVPQLIRSATDTPRLLHLTLKNDGKIVVNNVSEGKTTNDNQSTSTGASMFTPTTPLPKKGTPKRQLAETPG</sequence>
<keyword evidence="4" id="KW-1185">Reference proteome</keyword>
<comment type="caution">
    <text evidence="3">The sequence shown here is derived from an EMBL/GenBank/DDBJ whole genome shotgun (WGS) entry which is preliminary data.</text>
</comment>
<dbReference type="Gene3D" id="2.40.50.140">
    <property type="entry name" value="Nucleic acid-binding proteins"/>
    <property type="match status" value="2"/>
</dbReference>
<dbReference type="PANTHER" id="PTHR10492">
    <property type="match status" value="1"/>
</dbReference>
<dbReference type="InterPro" id="IPR027417">
    <property type="entry name" value="P-loop_NTPase"/>
</dbReference>
<evidence type="ECO:0000313" key="4">
    <source>
        <dbReference type="Proteomes" id="UP001632038"/>
    </source>
</evidence>
<reference evidence="4" key="1">
    <citation type="journal article" date="2024" name="IScience">
        <title>Strigolactones Initiate the Formation of Haustorium-like Structures in Castilleja.</title>
        <authorList>
            <person name="Buerger M."/>
            <person name="Peterson D."/>
            <person name="Chory J."/>
        </authorList>
    </citation>
    <scope>NUCLEOTIDE SEQUENCE [LARGE SCALE GENOMIC DNA]</scope>
</reference>
<evidence type="ECO:0000313" key="3">
    <source>
        <dbReference type="EMBL" id="KAL3614187.1"/>
    </source>
</evidence>
<dbReference type="EMBL" id="JAVIJP010000107">
    <property type="protein sequence ID" value="KAL3614187.1"/>
    <property type="molecule type" value="Genomic_DNA"/>
</dbReference>
<feature type="compositionally biased region" description="Polar residues" evidence="1">
    <location>
        <begin position="489"/>
        <end position="507"/>
    </location>
</feature>
<dbReference type="SUPFAM" id="SSF50249">
    <property type="entry name" value="Nucleic acid-binding proteins"/>
    <property type="match status" value="1"/>
</dbReference>
<dbReference type="PANTHER" id="PTHR10492:SF96">
    <property type="entry name" value="ATP-DEPENDENT DNA HELICASE"/>
    <property type="match status" value="1"/>
</dbReference>
<proteinExistence type="predicted"/>
<dbReference type="SUPFAM" id="SSF52540">
    <property type="entry name" value="P-loop containing nucleoside triphosphate hydrolases"/>
    <property type="match status" value="1"/>
</dbReference>
<dbReference type="InterPro" id="IPR049163">
    <property type="entry name" value="Pif1-like_2B_dom"/>
</dbReference>
<evidence type="ECO:0000256" key="1">
    <source>
        <dbReference type="SAM" id="MobiDB-lite"/>
    </source>
</evidence>
<protein>
    <recommendedName>
        <fullName evidence="2">DNA helicase Pif1-like 2B domain-containing protein</fullName>
    </recommendedName>
</protein>
<name>A0ABD3BA23_9LAMI</name>
<dbReference type="AlphaFoldDB" id="A0ABD3BA23"/>
<organism evidence="3 4">
    <name type="scientific">Castilleja foliolosa</name>
    <dbReference type="NCBI Taxonomy" id="1961234"/>
    <lineage>
        <taxon>Eukaryota</taxon>
        <taxon>Viridiplantae</taxon>
        <taxon>Streptophyta</taxon>
        <taxon>Embryophyta</taxon>
        <taxon>Tracheophyta</taxon>
        <taxon>Spermatophyta</taxon>
        <taxon>Magnoliopsida</taxon>
        <taxon>eudicotyledons</taxon>
        <taxon>Gunneridae</taxon>
        <taxon>Pentapetalae</taxon>
        <taxon>asterids</taxon>
        <taxon>lamiids</taxon>
        <taxon>Lamiales</taxon>
        <taxon>Orobanchaceae</taxon>
        <taxon>Pedicularideae</taxon>
        <taxon>Castillejinae</taxon>
        <taxon>Castilleja</taxon>
    </lineage>
</organism>
<gene>
    <name evidence="3" type="ORF">CASFOL_042261</name>
</gene>
<feature type="region of interest" description="Disordered" evidence="1">
    <location>
        <begin position="489"/>
        <end position="528"/>
    </location>
</feature>
<dbReference type="Pfam" id="PF21530">
    <property type="entry name" value="Pif1_2B_dom"/>
    <property type="match status" value="1"/>
</dbReference>
<feature type="domain" description="DNA helicase Pif1-like 2B" evidence="2">
    <location>
        <begin position="122"/>
        <end position="168"/>
    </location>
</feature>
<accession>A0ABD3BA23</accession>
<dbReference type="Proteomes" id="UP001632038">
    <property type="component" value="Unassembled WGS sequence"/>
</dbReference>